<protein>
    <submittedName>
        <fullName evidence="1">Uncharacterized protein</fullName>
    </submittedName>
</protein>
<dbReference type="Proteomes" id="UP000183994">
    <property type="component" value="Unassembled WGS sequence"/>
</dbReference>
<proteinExistence type="predicted"/>
<evidence type="ECO:0000313" key="1">
    <source>
        <dbReference type="EMBL" id="SHL25569.1"/>
    </source>
</evidence>
<dbReference type="OrthoDB" id="9867938at2"/>
<reference evidence="2" key="1">
    <citation type="submission" date="2016-11" db="EMBL/GenBank/DDBJ databases">
        <authorList>
            <person name="Varghese N."/>
            <person name="Submissions S."/>
        </authorList>
    </citation>
    <scope>NUCLEOTIDE SEQUENCE [LARGE SCALE GENOMIC DNA]</scope>
    <source>
        <strain evidence="2">DSM 16219</strain>
    </source>
</reference>
<organism evidence="1 2">
    <name type="scientific">Desulfatibacillum alkenivorans DSM 16219</name>
    <dbReference type="NCBI Taxonomy" id="1121393"/>
    <lineage>
        <taxon>Bacteria</taxon>
        <taxon>Pseudomonadati</taxon>
        <taxon>Thermodesulfobacteriota</taxon>
        <taxon>Desulfobacteria</taxon>
        <taxon>Desulfobacterales</taxon>
        <taxon>Desulfatibacillaceae</taxon>
        <taxon>Desulfatibacillum</taxon>
    </lineage>
</organism>
<dbReference type="AlphaFoldDB" id="A0A1M6Z5K7"/>
<accession>A0A1M6Z5K7</accession>
<evidence type="ECO:0000313" key="2">
    <source>
        <dbReference type="Proteomes" id="UP000183994"/>
    </source>
</evidence>
<dbReference type="STRING" id="1121393.SAMN02745216_04903"/>
<name>A0A1M6Z5K7_9BACT</name>
<gene>
    <name evidence="1" type="ORF">SAMN02745216_04903</name>
</gene>
<dbReference type="RefSeq" id="WP_073478882.1">
    <property type="nucleotide sequence ID" value="NZ_FQZU01000055.1"/>
</dbReference>
<dbReference type="EMBL" id="FQZU01000055">
    <property type="protein sequence ID" value="SHL25569.1"/>
    <property type="molecule type" value="Genomic_DNA"/>
</dbReference>
<sequence length="130" mass="14503">MPEIIVKQPSLFSPDSTLLMGDARAMMGREVMDRIRKVVDSYQGKKAYYLLVASRQDPTDEKRIRTTIVLSGVQPPKMLGTMCFHIDNQKGRAKRLWVLPLDRPSVIKAPPAGLVPEIAAAARRLPIIHG</sequence>
<keyword evidence="2" id="KW-1185">Reference proteome</keyword>